<keyword evidence="4" id="KW-0804">Transcription</keyword>
<keyword evidence="3" id="KW-0238">DNA-binding</keyword>
<keyword evidence="5" id="KW-0539">Nucleus</keyword>
<keyword evidence="8" id="KW-1185">Reference proteome</keyword>
<dbReference type="EMBL" id="JAXQNO010000011">
    <property type="protein sequence ID" value="KAK4788904.1"/>
    <property type="molecule type" value="Genomic_DNA"/>
</dbReference>
<dbReference type="Proteomes" id="UP001346149">
    <property type="component" value="Unassembled WGS sequence"/>
</dbReference>
<dbReference type="GO" id="GO:0003700">
    <property type="term" value="F:DNA-binding transcription factor activity"/>
    <property type="evidence" value="ECO:0007669"/>
    <property type="project" value="InterPro"/>
</dbReference>
<feature type="region of interest" description="Disordered" evidence="6">
    <location>
        <begin position="1"/>
        <end position="61"/>
    </location>
</feature>
<dbReference type="InterPro" id="IPR001289">
    <property type="entry name" value="NFYA"/>
</dbReference>
<dbReference type="PROSITE" id="PS51152">
    <property type="entry name" value="NFYA_HAP2_2"/>
    <property type="match status" value="1"/>
</dbReference>
<evidence type="ECO:0000256" key="6">
    <source>
        <dbReference type="SAM" id="MobiDB-lite"/>
    </source>
</evidence>
<evidence type="ECO:0000256" key="3">
    <source>
        <dbReference type="ARBA" id="ARBA00023125"/>
    </source>
</evidence>
<comment type="subcellular location">
    <subcellularLocation>
        <location evidence="1">Nucleus</location>
    </subcellularLocation>
</comment>
<name>A0AAN7LPG2_TRANT</name>
<evidence type="ECO:0000256" key="5">
    <source>
        <dbReference type="ARBA" id="ARBA00023242"/>
    </source>
</evidence>
<evidence type="ECO:0000256" key="1">
    <source>
        <dbReference type="ARBA" id="ARBA00004123"/>
    </source>
</evidence>
<sequence>MRRTRGSGGRFTKKSEANTSDDLAEEDTGSGPTLSSQSLCSSGSKPLTMGSPGTWNSSSNHMLRGTVETFNYSHMNQSRPWRLHRPVLQFSGSEVKEQPYSST</sequence>
<evidence type="ECO:0000313" key="7">
    <source>
        <dbReference type="EMBL" id="KAK4788904.1"/>
    </source>
</evidence>
<evidence type="ECO:0000313" key="8">
    <source>
        <dbReference type="Proteomes" id="UP001346149"/>
    </source>
</evidence>
<dbReference type="GO" id="GO:0003677">
    <property type="term" value="F:DNA binding"/>
    <property type="evidence" value="ECO:0007669"/>
    <property type="project" value="UniProtKB-KW"/>
</dbReference>
<dbReference type="GO" id="GO:0005634">
    <property type="term" value="C:nucleus"/>
    <property type="evidence" value="ECO:0007669"/>
    <property type="project" value="UniProtKB-SubCell"/>
</dbReference>
<gene>
    <name evidence="7" type="ORF">SAY86_020223</name>
</gene>
<evidence type="ECO:0000256" key="2">
    <source>
        <dbReference type="ARBA" id="ARBA00023015"/>
    </source>
</evidence>
<keyword evidence="2" id="KW-0805">Transcription regulation</keyword>
<comment type="caution">
    <text evidence="7">The sequence shown here is derived from an EMBL/GenBank/DDBJ whole genome shotgun (WGS) entry which is preliminary data.</text>
</comment>
<feature type="compositionally biased region" description="Low complexity" evidence="6">
    <location>
        <begin position="30"/>
        <end position="44"/>
    </location>
</feature>
<feature type="compositionally biased region" description="Polar residues" evidence="6">
    <location>
        <begin position="51"/>
        <end position="61"/>
    </location>
</feature>
<proteinExistence type="predicted"/>
<reference evidence="7 8" key="1">
    <citation type="journal article" date="2023" name="Hortic Res">
        <title>Pangenome of water caltrop reveals structural variations and asymmetric subgenome divergence after allopolyploidization.</title>
        <authorList>
            <person name="Zhang X."/>
            <person name="Chen Y."/>
            <person name="Wang L."/>
            <person name="Yuan Y."/>
            <person name="Fang M."/>
            <person name="Shi L."/>
            <person name="Lu R."/>
            <person name="Comes H.P."/>
            <person name="Ma Y."/>
            <person name="Chen Y."/>
            <person name="Huang G."/>
            <person name="Zhou Y."/>
            <person name="Zheng Z."/>
            <person name="Qiu Y."/>
        </authorList>
    </citation>
    <scope>NUCLEOTIDE SEQUENCE [LARGE SCALE GENOMIC DNA]</scope>
    <source>
        <strain evidence="7">F231</strain>
    </source>
</reference>
<accession>A0AAN7LPG2</accession>
<evidence type="ECO:0000256" key="4">
    <source>
        <dbReference type="ARBA" id="ARBA00023163"/>
    </source>
</evidence>
<dbReference type="AlphaFoldDB" id="A0AAN7LPG2"/>
<protein>
    <submittedName>
        <fullName evidence="7">Uncharacterized protein</fullName>
    </submittedName>
</protein>
<organism evidence="7 8">
    <name type="scientific">Trapa natans</name>
    <name type="common">Water chestnut</name>
    <dbReference type="NCBI Taxonomy" id="22666"/>
    <lineage>
        <taxon>Eukaryota</taxon>
        <taxon>Viridiplantae</taxon>
        <taxon>Streptophyta</taxon>
        <taxon>Embryophyta</taxon>
        <taxon>Tracheophyta</taxon>
        <taxon>Spermatophyta</taxon>
        <taxon>Magnoliopsida</taxon>
        <taxon>eudicotyledons</taxon>
        <taxon>Gunneridae</taxon>
        <taxon>Pentapetalae</taxon>
        <taxon>rosids</taxon>
        <taxon>malvids</taxon>
        <taxon>Myrtales</taxon>
        <taxon>Lythraceae</taxon>
        <taxon>Trapa</taxon>
    </lineage>
</organism>